<dbReference type="InterPro" id="IPR029068">
    <property type="entry name" value="Glyas_Bleomycin-R_OHBP_Dase"/>
</dbReference>
<gene>
    <name evidence="3" type="ORF">ACFFSA_22630</name>
</gene>
<dbReference type="RefSeq" id="WP_344989480.1">
    <property type="nucleotide sequence ID" value="NZ_BAAAXV010000005.1"/>
</dbReference>
<evidence type="ECO:0000256" key="1">
    <source>
        <dbReference type="ARBA" id="ARBA00022723"/>
    </source>
</evidence>
<name>A0ABV5S2K6_9ACTN</name>
<proteinExistence type="predicted"/>
<dbReference type="InterPro" id="IPR004360">
    <property type="entry name" value="Glyas_Fos-R_dOase_dom"/>
</dbReference>
<dbReference type="EMBL" id="JBHMBW010000020">
    <property type="protein sequence ID" value="MFB9625888.1"/>
    <property type="molecule type" value="Genomic_DNA"/>
</dbReference>
<organism evidence="3 4">
    <name type="scientific">Nonomuraea helvata</name>
    <dbReference type="NCBI Taxonomy" id="37484"/>
    <lineage>
        <taxon>Bacteria</taxon>
        <taxon>Bacillati</taxon>
        <taxon>Actinomycetota</taxon>
        <taxon>Actinomycetes</taxon>
        <taxon>Streptosporangiales</taxon>
        <taxon>Streptosporangiaceae</taxon>
        <taxon>Nonomuraea</taxon>
    </lineage>
</organism>
<accession>A0ABV5S2K6</accession>
<sequence length="145" mass="15669">MITGWAHVTLSVRDHDRSVGWYETVLGFKPTATETTDQWKRTLCVHPASGIILVLHQHLLGGGEFDERRAGLDHLALSVADRTDLDAWQDRLAALGVSYTPITGTGRGGLAIAFPDPDGIALELFYRPQNAPPRGVPGDAEGGSR</sequence>
<reference evidence="3 4" key="1">
    <citation type="submission" date="2024-09" db="EMBL/GenBank/DDBJ databases">
        <authorList>
            <person name="Sun Q."/>
            <person name="Mori K."/>
        </authorList>
    </citation>
    <scope>NUCLEOTIDE SEQUENCE [LARGE SCALE GENOMIC DNA]</scope>
    <source>
        <strain evidence="3 4">JCM 3143</strain>
    </source>
</reference>
<dbReference type="Proteomes" id="UP001589532">
    <property type="component" value="Unassembled WGS sequence"/>
</dbReference>
<dbReference type="Gene3D" id="3.10.180.10">
    <property type="entry name" value="2,3-Dihydroxybiphenyl 1,2-Dioxygenase, domain 1"/>
    <property type="match status" value="1"/>
</dbReference>
<dbReference type="PROSITE" id="PS51819">
    <property type="entry name" value="VOC"/>
    <property type="match status" value="1"/>
</dbReference>
<dbReference type="PANTHER" id="PTHR36113:SF6">
    <property type="entry name" value="FOSFOMYCIN RESISTANCE PROTEIN FOSX"/>
    <property type="match status" value="1"/>
</dbReference>
<keyword evidence="4" id="KW-1185">Reference proteome</keyword>
<dbReference type="InterPro" id="IPR051332">
    <property type="entry name" value="Fosfomycin_Res_Enzymes"/>
</dbReference>
<dbReference type="Pfam" id="PF00903">
    <property type="entry name" value="Glyoxalase"/>
    <property type="match status" value="1"/>
</dbReference>
<keyword evidence="1" id="KW-0479">Metal-binding</keyword>
<evidence type="ECO:0000313" key="3">
    <source>
        <dbReference type="EMBL" id="MFB9625888.1"/>
    </source>
</evidence>
<dbReference type="InterPro" id="IPR037523">
    <property type="entry name" value="VOC_core"/>
</dbReference>
<feature type="domain" description="VOC" evidence="2">
    <location>
        <begin position="4"/>
        <end position="127"/>
    </location>
</feature>
<evidence type="ECO:0000313" key="4">
    <source>
        <dbReference type="Proteomes" id="UP001589532"/>
    </source>
</evidence>
<comment type="caution">
    <text evidence="3">The sequence shown here is derived from an EMBL/GenBank/DDBJ whole genome shotgun (WGS) entry which is preliminary data.</text>
</comment>
<dbReference type="PANTHER" id="PTHR36113">
    <property type="entry name" value="LYASE, PUTATIVE-RELATED-RELATED"/>
    <property type="match status" value="1"/>
</dbReference>
<evidence type="ECO:0000259" key="2">
    <source>
        <dbReference type="PROSITE" id="PS51819"/>
    </source>
</evidence>
<protein>
    <submittedName>
        <fullName evidence="3">VOC family protein</fullName>
    </submittedName>
</protein>
<dbReference type="SUPFAM" id="SSF54593">
    <property type="entry name" value="Glyoxalase/Bleomycin resistance protein/Dihydroxybiphenyl dioxygenase"/>
    <property type="match status" value="1"/>
</dbReference>